<dbReference type="GO" id="GO:0031119">
    <property type="term" value="P:tRNA pseudouridine synthesis"/>
    <property type="evidence" value="ECO:0007669"/>
    <property type="project" value="UniProtKB-UniRule"/>
</dbReference>
<organism evidence="9 10">
    <name type="scientific">Dokdonia sinensis</name>
    <dbReference type="NCBI Taxonomy" id="2479847"/>
    <lineage>
        <taxon>Bacteria</taxon>
        <taxon>Pseudomonadati</taxon>
        <taxon>Bacteroidota</taxon>
        <taxon>Flavobacteriia</taxon>
        <taxon>Flavobacteriales</taxon>
        <taxon>Flavobacteriaceae</taxon>
        <taxon>Dokdonia</taxon>
    </lineage>
</organism>
<accession>A0A3M0FUK5</accession>
<comment type="similarity">
    <text evidence="1 4 7">Belongs to the tRNA pseudouridine synthase TruA family.</text>
</comment>
<comment type="catalytic activity">
    <reaction evidence="4 7">
        <text>uridine(38/39/40) in tRNA = pseudouridine(38/39/40) in tRNA</text>
        <dbReference type="Rhea" id="RHEA:22376"/>
        <dbReference type="Rhea" id="RHEA-COMP:10085"/>
        <dbReference type="Rhea" id="RHEA-COMP:10087"/>
        <dbReference type="ChEBI" id="CHEBI:65314"/>
        <dbReference type="ChEBI" id="CHEBI:65315"/>
        <dbReference type="EC" id="5.4.99.12"/>
    </reaction>
</comment>
<dbReference type="Proteomes" id="UP000281985">
    <property type="component" value="Unassembled WGS sequence"/>
</dbReference>
<evidence type="ECO:0000313" key="9">
    <source>
        <dbReference type="EMBL" id="RMB56374.1"/>
    </source>
</evidence>
<proteinExistence type="inferred from homology"/>
<dbReference type="CDD" id="cd02570">
    <property type="entry name" value="PseudoU_synth_EcTruA"/>
    <property type="match status" value="1"/>
</dbReference>
<dbReference type="PANTHER" id="PTHR11142:SF0">
    <property type="entry name" value="TRNA PSEUDOURIDINE SYNTHASE-LIKE 1"/>
    <property type="match status" value="1"/>
</dbReference>
<evidence type="ECO:0000256" key="4">
    <source>
        <dbReference type="HAMAP-Rule" id="MF_00171"/>
    </source>
</evidence>
<comment type="subunit">
    <text evidence="4">Homodimer.</text>
</comment>
<sequence>MRYFIELSYFGKSYHGWQRQPNAVTVQQTIEEALSTILRHDLKIMGAGRTDTGVHATQMYAHVDFDFENAPSSEDDLNKLTHKLNRFLPPDIAIRSIFKVSNEAHTRFDATARSYVYRVALDKNPFTTDAAFYCKSPLDIDKMNSAAQILMNYCDFECFSKSKTDVNTYLCNITEARWEEVENELEFHITADRFLRNMVRAIVGTLIEIGQGKQPVEWIHEVIASKTRGTAGTSVPAQGLYLTKIEYLKTIF</sequence>
<dbReference type="EMBL" id="REFV01000018">
    <property type="protein sequence ID" value="RMB56374.1"/>
    <property type="molecule type" value="Genomic_DNA"/>
</dbReference>
<keyword evidence="2 4" id="KW-0819">tRNA processing</keyword>
<evidence type="ECO:0000256" key="3">
    <source>
        <dbReference type="ARBA" id="ARBA00023235"/>
    </source>
</evidence>
<feature type="binding site" evidence="4 6">
    <location>
        <position position="115"/>
    </location>
    <ligand>
        <name>substrate</name>
    </ligand>
</feature>
<dbReference type="HAMAP" id="MF_00171">
    <property type="entry name" value="TruA"/>
    <property type="match status" value="1"/>
</dbReference>
<evidence type="ECO:0000256" key="2">
    <source>
        <dbReference type="ARBA" id="ARBA00022694"/>
    </source>
</evidence>
<dbReference type="InterPro" id="IPR020095">
    <property type="entry name" value="PsdUridine_synth_TruA_C"/>
</dbReference>
<name>A0A3M0FUK5_9FLAO</name>
<evidence type="ECO:0000256" key="6">
    <source>
        <dbReference type="PIRSR" id="PIRSR001430-2"/>
    </source>
</evidence>
<comment type="function">
    <text evidence="4">Formation of pseudouridine at positions 38, 39 and 40 in the anticodon stem and loop of transfer RNAs.</text>
</comment>
<dbReference type="AlphaFoldDB" id="A0A3M0FUK5"/>
<dbReference type="Gene3D" id="3.30.70.660">
    <property type="entry name" value="Pseudouridine synthase I, catalytic domain, C-terminal subdomain"/>
    <property type="match status" value="1"/>
</dbReference>
<dbReference type="InterPro" id="IPR020094">
    <property type="entry name" value="TruA/RsuA/RluB/E/F_N"/>
</dbReference>
<evidence type="ECO:0000259" key="8">
    <source>
        <dbReference type="Pfam" id="PF01416"/>
    </source>
</evidence>
<dbReference type="SUPFAM" id="SSF55120">
    <property type="entry name" value="Pseudouridine synthase"/>
    <property type="match status" value="1"/>
</dbReference>
<feature type="active site" description="Nucleophile" evidence="4 5">
    <location>
        <position position="51"/>
    </location>
</feature>
<evidence type="ECO:0000256" key="1">
    <source>
        <dbReference type="ARBA" id="ARBA00009375"/>
    </source>
</evidence>
<dbReference type="Pfam" id="PF01416">
    <property type="entry name" value="PseudoU_synth_1"/>
    <property type="match status" value="2"/>
</dbReference>
<protein>
    <recommendedName>
        <fullName evidence="4">tRNA pseudouridine synthase A</fullName>
        <ecNumber evidence="4">5.4.99.12</ecNumber>
    </recommendedName>
    <alternativeName>
        <fullName evidence="4">tRNA pseudouridine(38-40) synthase</fullName>
    </alternativeName>
    <alternativeName>
        <fullName evidence="4">tRNA pseudouridylate synthase I</fullName>
    </alternativeName>
    <alternativeName>
        <fullName evidence="4">tRNA-uridine isomerase I</fullName>
    </alternativeName>
</protein>
<dbReference type="FunFam" id="3.30.70.580:FF:000001">
    <property type="entry name" value="tRNA pseudouridine synthase A"/>
    <property type="match status" value="1"/>
</dbReference>
<evidence type="ECO:0000256" key="7">
    <source>
        <dbReference type="RuleBase" id="RU003792"/>
    </source>
</evidence>
<dbReference type="GO" id="GO:0003723">
    <property type="term" value="F:RNA binding"/>
    <property type="evidence" value="ECO:0007669"/>
    <property type="project" value="InterPro"/>
</dbReference>
<gene>
    <name evidence="4 9" type="primary">truA</name>
    <name evidence="9" type="ORF">EAX61_14645</name>
</gene>
<dbReference type="GO" id="GO:0160147">
    <property type="term" value="F:tRNA pseudouridine(38-40) synthase activity"/>
    <property type="evidence" value="ECO:0007669"/>
    <property type="project" value="UniProtKB-EC"/>
</dbReference>
<feature type="domain" description="Pseudouridine synthase I TruA alpha/beta" evidence="8">
    <location>
        <begin position="155"/>
        <end position="247"/>
    </location>
</feature>
<dbReference type="RefSeq" id="WP_121918513.1">
    <property type="nucleotide sequence ID" value="NZ_REFV01000018.1"/>
</dbReference>
<keyword evidence="10" id="KW-1185">Reference proteome</keyword>
<dbReference type="PANTHER" id="PTHR11142">
    <property type="entry name" value="PSEUDOURIDYLATE SYNTHASE"/>
    <property type="match status" value="1"/>
</dbReference>
<dbReference type="InterPro" id="IPR020103">
    <property type="entry name" value="PsdUridine_synth_cat_dom_sf"/>
</dbReference>
<reference evidence="9 10" key="1">
    <citation type="submission" date="2018-10" db="EMBL/GenBank/DDBJ databases">
        <title>Dokdonia luteus sp. nov., isolated from sea water.</title>
        <authorList>
            <person name="Zhou L.Y."/>
            <person name="Du Z.J."/>
        </authorList>
    </citation>
    <scope>NUCLEOTIDE SEQUENCE [LARGE SCALE GENOMIC DNA]</scope>
    <source>
        <strain evidence="9 10">SH27</strain>
    </source>
</reference>
<dbReference type="PIRSF" id="PIRSF001430">
    <property type="entry name" value="tRNA_psdUrid_synth"/>
    <property type="match status" value="1"/>
</dbReference>
<keyword evidence="3 4" id="KW-0413">Isomerase</keyword>
<dbReference type="EC" id="5.4.99.12" evidence="4"/>
<comment type="caution">
    <text evidence="9">The sequence shown here is derived from an EMBL/GenBank/DDBJ whole genome shotgun (WGS) entry which is preliminary data.</text>
</comment>
<dbReference type="InterPro" id="IPR001406">
    <property type="entry name" value="PsdUridine_synth_TruA"/>
</dbReference>
<comment type="caution">
    <text evidence="4">Lacks conserved residue(s) required for the propagation of feature annotation.</text>
</comment>
<dbReference type="OrthoDB" id="9811823at2"/>
<dbReference type="Gene3D" id="3.30.70.580">
    <property type="entry name" value="Pseudouridine synthase I, catalytic domain, N-terminal subdomain"/>
    <property type="match status" value="1"/>
</dbReference>
<dbReference type="InterPro" id="IPR020097">
    <property type="entry name" value="PsdUridine_synth_TruA_a/b_dom"/>
</dbReference>
<evidence type="ECO:0000313" key="10">
    <source>
        <dbReference type="Proteomes" id="UP000281985"/>
    </source>
</evidence>
<dbReference type="NCBIfam" id="TIGR00071">
    <property type="entry name" value="hisT_truA"/>
    <property type="match status" value="1"/>
</dbReference>
<feature type="domain" description="Pseudouridine synthase I TruA alpha/beta" evidence="8">
    <location>
        <begin position="8"/>
        <end position="109"/>
    </location>
</feature>
<evidence type="ECO:0000256" key="5">
    <source>
        <dbReference type="PIRSR" id="PIRSR001430-1"/>
    </source>
</evidence>